<accession>A0A9E7NBN8</accession>
<dbReference type="AlphaFoldDB" id="A0A9E7NBN8"/>
<dbReference type="KEGG" id="sawl:NGM29_06730"/>
<evidence type="ECO:0000313" key="3">
    <source>
        <dbReference type="EMBL" id="UTF54945.1"/>
    </source>
</evidence>
<keyword evidence="4" id="KW-1185">Reference proteome</keyword>
<gene>
    <name evidence="3" type="ORF">NGM29_06730</name>
</gene>
<evidence type="ECO:0000313" key="4">
    <source>
        <dbReference type="Proteomes" id="UP001056855"/>
    </source>
</evidence>
<feature type="compositionally biased region" description="Basic and acidic residues" evidence="1">
    <location>
        <begin position="43"/>
        <end position="55"/>
    </location>
</feature>
<feature type="region of interest" description="Disordered" evidence="1">
    <location>
        <begin position="99"/>
        <end position="146"/>
    </location>
</feature>
<reference evidence="3" key="1">
    <citation type="submission" date="2022-06" db="EMBL/GenBank/DDBJ databases">
        <title>Diverse halophilic archaea isolated from saline environments.</title>
        <authorList>
            <person name="Cui H.-L."/>
        </authorList>
    </citation>
    <scope>NUCLEOTIDE SEQUENCE</scope>
    <source>
        <strain evidence="3">WLHS1</strain>
    </source>
</reference>
<dbReference type="RefSeq" id="WP_254159678.1">
    <property type="nucleotide sequence ID" value="NZ_CP100355.1"/>
</dbReference>
<organism evidence="3 4">
    <name type="scientific">Natronosalvus rutilus</name>
    <dbReference type="NCBI Taxonomy" id="2953753"/>
    <lineage>
        <taxon>Archaea</taxon>
        <taxon>Methanobacteriati</taxon>
        <taxon>Methanobacteriota</taxon>
        <taxon>Stenosarchaea group</taxon>
        <taxon>Halobacteria</taxon>
        <taxon>Halobacteriales</taxon>
        <taxon>Natrialbaceae</taxon>
        <taxon>Natronosalvus</taxon>
    </lineage>
</organism>
<proteinExistence type="predicted"/>
<evidence type="ECO:0000259" key="2">
    <source>
        <dbReference type="Pfam" id="PF12773"/>
    </source>
</evidence>
<protein>
    <submittedName>
        <fullName evidence="3">Zinc ribbon domain-containing protein</fullName>
    </submittedName>
</protein>
<dbReference type="Proteomes" id="UP001056855">
    <property type="component" value="Chromosome"/>
</dbReference>
<feature type="compositionally biased region" description="Basic and acidic residues" evidence="1">
    <location>
        <begin position="129"/>
        <end position="139"/>
    </location>
</feature>
<feature type="region of interest" description="Disordered" evidence="1">
    <location>
        <begin position="34"/>
        <end position="61"/>
    </location>
</feature>
<dbReference type="Pfam" id="PF12773">
    <property type="entry name" value="DZR"/>
    <property type="match status" value="1"/>
</dbReference>
<dbReference type="GeneID" id="73289726"/>
<evidence type="ECO:0000256" key="1">
    <source>
        <dbReference type="SAM" id="MobiDB-lite"/>
    </source>
</evidence>
<feature type="compositionally biased region" description="Polar residues" evidence="1">
    <location>
        <begin position="119"/>
        <end position="128"/>
    </location>
</feature>
<feature type="domain" description="DZANK-type" evidence="2">
    <location>
        <begin position="145"/>
        <end position="189"/>
    </location>
</feature>
<dbReference type="EMBL" id="CP100355">
    <property type="protein sequence ID" value="UTF54945.1"/>
    <property type="molecule type" value="Genomic_DNA"/>
</dbReference>
<sequence>MGKITFRADDDLVAELEAFDASKSEVMREALRAYLDEQPTDGVDARPTDDARADAPDDSLDALLEERIDSLLERRLSARHSSSGQDVNVSIALEGVEATRARETESTTPAVETHAVDHSSASNGSTRDQPARSMEDRPARGASACGQCGTGLESEHVFCPNCGEKATHRVFCDCGDEVRSDWAFCPSCGRRTPAADVLESNQS</sequence>
<name>A0A9E7NBN8_9EURY</name>
<dbReference type="InterPro" id="IPR025874">
    <property type="entry name" value="DZR"/>
</dbReference>